<evidence type="ECO:0000313" key="9">
    <source>
        <dbReference type="Proteomes" id="UP000266389"/>
    </source>
</evidence>
<dbReference type="PANTHER" id="PTHR21198:SF2">
    <property type="entry name" value="GLUTAMATE RACEMASE"/>
    <property type="match status" value="1"/>
</dbReference>
<evidence type="ECO:0000256" key="4">
    <source>
        <dbReference type="ARBA" id="ARBA00022984"/>
    </source>
</evidence>
<feature type="binding site" evidence="7">
    <location>
        <begin position="16"/>
        <end position="17"/>
    </location>
    <ligand>
        <name>substrate</name>
    </ligand>
</feature>
<keyword evidence="4 7" id="KW-0573">Peptidoglycan synthesis</keyword>
<name>A0A395LWQ7_9BACT</name>
<dbReference type="GO" id="GO:0008881">
    <property type="term" value="F:glutamate racemase activity"/>
    <property type="evidence" value="ECO:0007669"/>
    <property type="project" value="UniProtKB-UniRule"/>
</dbReference>
<dbReference type="InterPro" id="IPR001920">
    <property type="entry name" value="Asp/Glu_race"/>
</dbReference>
<evidence type="ECO:0000256" key="1">
    <source>
        <dbReference type="ARBA" id="ARBA00001602"/>
    </source>
</evidence>
<comment type="function">
    <text evidence="7">Provides the (R)-glutamate required for cell wall biosynthesis.</text>
</comment>
<comment type="catalytic activity">
    <reaction evidence="1 7">
        <text>L-glutamate = D-glutamate</text>
        <dbReference type="Rhea" id="RHEA:12813"/>
        <dbReference type="ChEBI" id="CHEBI:29985"/>
        <dbReference type="ChEBI" id="CHEBI:29986"/>
        <dbReference type="EC" id="5.1.1.3"/>
    </reaction>
</comment>
<protein>
    <recommendedName>
        <fullName evidence="2 7">Glutamate racemase</fullName>
        <ecNumber evidence="2 7">5.1.1.3</ecNumber>
    </recommendedName>
</protein>
<dbReference type="SUPFAM" id="SSF53681">
    <property type="entry name" value="Aspartate/glutamate racemase"/>
    <property type="match status" value="2"/>
</dbReference>
<keyword evidence="6 7" id="KW-0961">Cell wall biogenesis/degradation</keyword>
<evidence type="ECO:0000256" key="7">
    <source>
        <dbReference type="HAMAP-Rule" id="MF_00258"/>
    </source>
</evidence>
<evidence type="ECO:0000256" key="2">
    <source>
        <dbReference type="ARBA" id="ARBA00013090"/>
    </source>
</evidence>
<dbReference type="EC" id="5.1.1.3" evidence="2 7"/>
<dbReference type="InterPro" id="IPR015942">
    <property type="entry name" value="Asp/Glu/hydantoin_racemase"/>
</dbReference>
<keyword evidence="3 7" id="KW-0133">Cell shape</keyword>
<dbReference type="PANTHER" id="PTHR21198">
    <property type="entry name" value="GLUTAMATE RACEMASE"/>
    <property type="match status" value="1"/>
</dbReference>
<dbReference type="NCBIfam" id="TIGR00067">
    <property type="entry name" value="glut_race"/>
    <property type="match status" value="1"/>
</dbReference>
<dbReference type="GO" id="GO:0009252">
    <property type="term" value="P:peptidoglycan biosynthetic process"/>
    <property type="evidence" value="ECO:0007669"/>
    <property type="project" value="UniProtKB-UniRule"/>
</dbReference>
<accession>A0A395LWQ7</accession>
<feature type="binding site" evidence="7">
    <location>
        <begin position="80"/>
        <end position="81"/>
    </location>
    <ligand>
        <name>substrate</name>
    </ligand>
</feature>
<dbReference type="Pfam" id="PF01177">
    <property type="entry name" value="Asp_Glu_race"/>
    <property type="match status" value="1"/>
</dbReference>
<comment type="pathway">
    <text evidence="7">Cell wall biogenesis; peptidoglycan biosynthesis.</text>
</comment>
<dbReference type="GO" id="GO:0008360">
    <property type="term" value="P:regulation of cell shape"/>
    <property type="evidence" value="ECO:0007669"/>
    <property type="project" value="UniProtKB-KW"/>
</dbReference>
<evidence type="ECO:0000256" key="6">
    <source>
        <dbReference type="ARBA" id="ARBA00023316"/>
    </source>
</evidence>
<feature type="binding site" evidence="7">
    <location>
        <begin position="192"/>
        <end position="193"/>
    </location>
    <ligand>
        <name>substrate</name>
    </ligand>
</feature>
<feature type="active site" description="Proton donor/acceptor" evidence="7">
    <location>
        <position position="191"/>
    </location>
</feature>
<dbReference type="InterPro" id="IPR033134">
    <property type="entry name" value="Asp/Glu_racemase_AS_2"/>
</dbReference>
<dbReference type="EMBL" id="PHFL01000071">
    <property type="protein sequence ID" value="RFM22991.1"/>
    <property type="molecule type" value="Genomic_DNA"/>
</dbReference>
<dbReference type="InterPro" id="IPR004391">
    <property type="entry name" value="Glu_race"/>
</dbReference>
<dbReference type="Proteomes" id="UP000266389">
    <property type="component" value="Unassembled WGS sequence"/>
</dbReference>
<comment type="caution">
    <text evidence="8">The sequence shown here is derived from an EMBL/GenBank/DDBJ whole genome shotgun (WGS) entry which is preliminary data.</text>
</comment>
<dbReference type="Gene3D" id="3.40.50.1860">
    <property type="match status" value="2"/>
</dbReference>
<dbReference type="AlphaFoldDB" id="A0A395LWQ7"/>
<dbReference type="GO" id="GO:0071555">
    <property type="term" value="P:cell wall organization"/>
    <property type="evidence" value="ECO:0007669"/>
    <property type="project" value="UniProtKB-KW"/>
</dbReference>
<proteinExistence type="inferred from homology"/>
<evidence type="ECO:0000256" key="3">
    <source>
        <dbReference type="ARBA" id="ARBA00022960"/>
    </source>
</evidence>
<evidence type="ECO:0000313" key="8">
    <source>
        <dbReference type="EMBL" id="RFM22991.1"/>
    </source>
</evidence>
<keyword evidence="5 7" id="KW-0413">Isomerase</keyword>
<organism evidence="8 9">
    <name type="scientific">Candidatus Thermochlorobacter aerophilus</name>
    <dbReference type="NCBI Taxonomy" id="1868324"/>
    <lineage>
        <taxon>Bacteria</taxon>
        <taxon>Pseudomonadati</taxon>
        <taxon>Chlorobiota</taxon>
        <taxon>Chlorobiia</taxon>
        <taxon>Chlorobiales</taxon>
        <taxon>Candidatus Thermochlorobacteriaceae</taxon>
        <taxon>Candidatus Thermochlorobacter</taxon>
    </lineage>
</organism>
<gene>
    <name evidence="7" type="primary">murI</name>
    <name evidence="8" type="ORF">D0433_13200</name>
</gene>
<dbReference type="HAMAP" id="MF_00258">
    <property type="entry name" value="Glu_racemase"/>
    <property type="match status" value="1"/>
</dbReference>
<comment type="similarity">
    <text evidence="7">Belongs to the aspartate/glutamate racemases family.</text>
</comment>
<feature type="active site" description="Proton donor/acceptor" evidence="7">
    <location>
        <position position="79"/>
    </location>
</feature>
<sequence length="280" mass="30555">MATYTITPRSPIGIFDSGVGGLTVLRTINALLPNEHLIYFGDTARVPYGTKSEPTVRKYAIEDTQLLLRYEPKLLVVACNTVSALALNSVQETAKGIGVLGVIEAGARCALEKSTNKRIGVIGTPATIASHAYQHELYRLSKDVQVFAKACPLFVPLAEEGFAQHEAAKLIAQEYLAELLDSCIDTLILGCTHYPLLKSTIQEVVGEAVVLIDSAEAVAQDVRAYLAERQLLSLDLPKPPRVLVSDMPQRFQSIAERFLGFRLHHLELVSLDELASTTND</sequence>
<dbReference type="FunFam" id="3.40.50.1860:FF:000001">
    <property type="entry name" value="Glutamate racemase"/>
    <property type="match status" value="1"/>
</dbReference>
<dbReference type="PROSITE" id="PS00924">
    <property type="entry name" value="ASP_GLU_RACEMASE_2"/>
    <property type="match status" value="1"/>
</dbReference>
<feature type="binding site" evidence="7">
    <location>
        <begin position="48"/>
        <end position="49"/>
    </location>
    <ligand>
        <name>substrate</name>
    </ligand>
</feature>
<reference evidence="8 9" key="1">
    <citation type="journal article" date="2011" name="ISME J.">
        <title>Community ecology of hot spring cyanobacterial mats: predominant populations and their functional potential.</title>
        <authorList>
            <person name="Klatt C.G."/>
            <person name="Wood J.M."/>
            <person name="Rusch D.B."/>
            <person name="Bateson M.M."/>
            <person name="Hamamura N."/>
            <person name="Heidelberg J.F."/>
            <person name="Grossman A.R."/>
            <person name="Bhaya D."/>
            <person name="Cohan F.M."/>
            <person name="Kuhl M."/>
            <person name="Bryant D.A."/>
            <person name="Ward D.M."/>
        </authorList>
    </citation>
    <scope>NUCLEOTIDE SEQUENCE [LARGE SCALE GENOMIC DNA]</scope>
    <source>
        <strain evidence="8">OS</strain>
    </source>
</reference>
<dbReference type="UniPathway" id="UPA00219"/>
<evidence type="ECO:0000256" key="5">
    <source>
        <dbReference type="ARBA" id="ARBA00023235"/>
    </source>
</evidence>